<keyword evidence="2" id="KW-1185">Reference proteome</keyword>
<name>A0ABU4UYX8_9PSEU</name>
<dbReference type="PANTHER" id="PTHR43434:SF1">
    <property type="entry name" value="PHOSPHOGLYCOLATE PHOSPHATASE"/>
    <property type="match status" value="1"/>
</dbReference>
<dbReference type="PANTHER" id="PTHR43434">
    <property type="entry name" value="PHOSPHOGLYCOLATE PHOSPHATASE"/>
    <property type="match status" value="1"/>
</dbReference>
<evidence type="ECO:0000313" key="1">
    <source>
        <dbReference type="EMBL" id="MDX8143943.1"/>
    </source>
</evidence>
<gene>
    <name evidence="1" type="ORF">SK854_17625</name>
</gene>
<dbReference type="InterPro" id="IPR050155">
    <property type="entry name" value="HAD-like_hydrolase_sf"/>
</dbReference>
<dbReference type="InterPro" id="IPR036412">
    <property type="entry name" value="HAD-like_sf"/>
</dbReference>
<accession>A0ABU4UYX8</accession>
<dbReference type="Proteomes" id="UP001285352">
    <property type="component" value="Unassembled WGS sequence"/>
</dbReference>
<evidence type="ECO:0000313" key="2">
    <source>
        <dbReference type="Proteomes" id="UP001285352"/>
    </source>
</evidence>
<dbReference type="SUPFAM" id="SSF56784">
    <property type="entry name" value="HAD-like"/>
    <property type="match status" value="1"/>
</dbReference>
<dbReference type="InterPro" id="IPR023214">
    <property type="entry name" value="HAD_sf"/>
</dbReference>
<dbReference type="Gene3D" id="3.40.50.1000">
    <property type="entry name" value="HAD superfamily/HAD-like"/>
    <property type="match status" value="1"/>
</dbReference>
<organism evidence="1 2">
    <name type="scientific">Lentzea sokolovensis</name>
    <dbReference type="NCBI Taxonomy" id="3095429"/>
    <lineage>
        <taxon>Bacteria</taxon>
        <taxon>Bacillati</taxon>
        <taxon>Actinomycetota</taxon>
        <taxon>Actinomycetes</taxon>
        <taxon>Pseudonocardiales</taxon>
        <taxon>Pseudonocardiaceae</taxon>
        <taxon>Lentzea</taxon>
    </lineage>
</organism>
<proteinExistence type="predicted"/>
<dbReference type="EMBL" id="JAXAVU010000009">
    <property type="protein sequence ID" value="MDX8143943.1"/>
    <property type="molecule type" value="Genomic_DNA"/>
</dbReference>
<reference evidence="1 2" key="1">
    <citation type="submission" date="2023-11" db="EMBL/GenBank/DDBJ databases">
        <title>Lentzea sokolovensis, sp. nov., Lentzea kristufkii, sp. nov., and Lentzea miocenensis, sp. nov., rare actinobacteria from Sokolov Coal Basin, Miocene lacustrine sediment, Czech Republic.</title>
        <authorList>
            <person name="Lara A."/>
            <person name="Kotroba L."/>
            <person name="Nouioui I."/>
            <person name="Neumann-Schaal M."/>
            <person name="Mast Y."/>
            <person name="Chronakova A."/>
        </authorList>
    </citation>
    <scope>NUCLEOTIDE SEQUENCE [LARGE SCALE GENOMIC DNA]</scope>
    <source>
        <strain evidence="1 2">BCCO 10_0061</strain>
    </source>
</reference>
<comment type="caution">
    <text evidence="1">The sequence shown here is derived from an EMBL/GenBank/DDBJ whole genome shotgun (WGS) entry which is preliminary data.</text>
</comment>
<dbReference type="Pfam" id="PF00702">
    <property type="entry name" value="Hydrolase"/>
    <property type="match status" value="1"/>
</dbReference>
<sequence>MKDNRVRLNDIEALRKLFIGTKALLLDFDGPICDVFAGFPASVVADQLRGILADEGHGELPSDIRTTRDPFDVLKCASRIGRDEARYVEAALRAHEVEAARSAKPTPGAHELIRAFRKTGRTIAVVSNNSAAAIEAYLGIWDLQREVNLVSARTQPEPDLLKPSPHLLIEAVAGISADVRACTFIGDSVTDIQAANSISMPVVGFANKIGKLEEFRALHPAAIVTQIETLTDLAR</sequence>
<protein>
    <submittedName>
        <fullName evidence="1">HAD hydrolase-like protein</fullName>
    </submittedName>
</protein>
<dbReference type="SFLD" id="SFLDG01129">
    <property type="entry name" value="C1.5:_HAD__Beta-PGM__Phosphata"/>
    <property type="match status" value="1"/>
</dbReference>
<dbReference type="RefSeq" id="WP_319976189.1">
    <property type="nucleotide sequence ID" value="NZ_JAXAVU010000009.1"/>
</dbReference>
<dbReference type="SFLD" id="SFLDS00003">
    <property type="entry name" value="Haloacid_Dehalogenase"/>
    <property type="match status" value="1"/>
</dbReference>